<dbReference type="PROSITE" id="PS51257">
    <property type="entry name" value="PROKAR_LIPOPROTEIN"/>
    <property type="match status" value="1"/>
</dbReference>
<keyword evidence="2" id="KW-1185">Reference proteome</keyword>
<proteinExistence type="predicted"/>
<organism evidence="1 2">
    <name type="scientific">Nonlabens agnitus</name>
    <dbReference type="NCBI Taxonomy" id="870484"/>
    <lineage>
        <taxon>Bacteria</taxon>
        <taxon>Pseudomonadati</taxon>
        <taxon>Bacteroidota</taxon>
        <taxon>Flavobacteriia</taxon>
        <taxon>Flavobacteriales</taxon>
        <taxon>Flavobacteriaceae</taxon>
        <taxon>Nonlabens</taxon>
    </lineage>
</organism>
<dbReference type="AlphaFoldDB" id="A0A2S9WTC6"/>
<evidence type="ECO:0000313" key="1">
    <source>
        <dbReference type="EMBL" id="PRP66747.1"/>
    </source>
</evidence>
<accession>A0A2S9WTC6</accession>
<dbReference type="OrthoDB" id="129527at2"/>
<gene>
    <name evidence="1" type="ORF">BST86_06350</name>
</gene>
<protein>
    <submittedName>
        <fullName evidence="1">DUF4920 domain-containing protein</fullName>
    </submittedName>
</protein>
<comment type="caution">
    <text evidence="1">The sequence shown here is derived from an EMBL/GenBank/DDBJ whole genome shotgun (WGS) entry which is preliminary data.</text>
</comment>
<dbReference type="Proteomes" id="UP000239532">
    <property type="component" value="Unassembled WGS sequence"/>
</dbReference>
<evidence type="ECO:0000313" key="2">
    <source>
        <dbReference type="Proteomes" id="UP000239532"/>
    </source>
</evidence>
<sequence length="186" mass="20448">MKHLFALFFITLTIVGCRDAQENDETPAVNEDQLEEVAFTNYGDDVTADSYIKSGDLTYLFSQLKPNDTVKVKVRTVINEVCAKKGCWIEVPVGDDQSARVTFKDYGFFLPKNSQGKEVVLSGKAFKSVTSVEDARHYAMDGGKSQEEIDAITEDQITLSIVADGALVETYEGADVFVPAPAEESE</sequence>
<dbReference type="InterPro" id="IPR032577">
    <property type="entry name" value="DUF4920"/>
</dbReference>
<dbReference type="Pfam" id="PF16267">
    <property type="entry name" value="DUF4920"/>
    <property type="match status" value="1"/>
</dbReference>
<dbReference type="RefSeq" id="WP_105982544.1">
    <property type="nucleotide sequence ID" value="NZ_MQUC01000003.1"/>
</dbReference>
<reference evidence="1 2" key="1">
    <citation type="submission" date="2016-11" db="EMBL/GenBank/DDBJ databases">
        <title>Trade-off between light-utilization and light-protection in marine flavobacteria.</title>
        <authorList>
            <person name="Kumagai Y."/>
        </authorList>
    </citation>
    <scope>NUCLEOTIDE SEQUENCE [LARGE SCALE GENOMIC DNA]</scope>
    <source>
        <strain evidence="1 2">JCM 17109</strain>
    </source>
</reference>
<name>A0A2S9WTC6_9FLAO</name>
<dbReference type="EMBL" id="MQUC01000003">
    <property type="protein sequence ID" value="PRP66747.1"/>
    <property type="molecule type" value="Genomic_DNA"/>
</dbReference>